<dbReference type="SUPFAM" id="SSF56112">
    <property type="entry name" value="Protein kinase-like (PK-like)"/>
    <property type="match status" value="1"/>
</dbReference>
<dbReference type="InterPro" id="IPR017441">
    <property type="entry name" value="Protein_kinase_ATP_BS"/>
</dbReference>
<evidence type="ECO:0000313" key="9">
    <source>
        <dbReference type="EMBL" id="KAF8820555.1"/>
    </source>
</evidence>
<gene>
    <name evidence="9" type="ORF">IE077_004465</name>
</gene>
<evidence type="ECO:0000313" key="10">
    <source>
        <dbReference type="Proteomes" id="UP000823046"/>
    </source>
</evidence>
<keyword evidence="10" id="KW-1185">Reference proteome</keyword>
<evidence type="ECO:0000256" key="6">
    <source>
        <dbReference type="PROSITE-ProRule" id="PRU10141"/>
    </source>
</evidence>
<comment type="caution">
    <text evidence="9">The sequence shown here is derived from an EMBL/GenBank/DDBJ whole genome shotgun (WGS) entry which is preliminary data.</text>
</comment>
<comment type="activity regulation">
    <text evidence="7">Activated by threonine and tyrosine phosphorylation.</text>
</comment>
<dbReference type="Proteomes" id="UP000823046">
    <property type="component" value="Unassembled WGS sequence"/>
</dbReference>
<dbReference type="PROSITE" id="PS50011">
    <property type="entry name" value="PROTEIN_KINASE_DOM"/>
    <property type="match status" value="1"/>
</dbReference>
<evidence type="ECO:0000256" key="1">
    <source>
        <dbReference type="ARBA" id="ARBA00022527"/>
    </source>
</evidence>
<dbReference type="InterPro" id="IPR003527">
    <property type="entry name" value="MAP_kinase_CS"/>
</dbReference>
<dbReference type="EMBL" id="JADAQX010000356">
    <property type="protein sequence ID" value="KAF8820555.1"/>
    <property type="molecule type" value="Genomic_DNA"/>
</dbReference>
<keyword evidence="1 7" id="KW-0723">Serine/threonine-protein kinase</keyword>
<dbReference type="GO" id="GO:0016301">
    <property type="term" value="F:kinase activity"/>
    <property type="evidence" value="ECO:0007669"/>
    <property type="project" value="UniProtKB-KW"/>
</dbReference>
<evidence type="ECO:0000256" key="3">
    <source>
        <dbReference type="ARBA" id="ARBA00022741"/>
    </source>
</evidence>
<comment type="cofactor">
    <cofactor evidence="7">
        <name>Mg(2+)</name>
        <dbReference type="ChEBI" id="CHEBI:18420"/>
    </cofactor>
</comment>
<proteinExistence type="inferred from homology"/>
<dbReference type="Pfam" id="PF00069">
    <property type="entry name" value="Pkinase"/>
    <property type="match status" value="2"/>
</dbReference>
<dbReference type="PROSITE" id="PS01351">
    <property type="entry name" value="MAPK"/>
    <property type="match status" value="1"/>
</dbReference>
<dbReference type="SMART" id="SM00220">
    <property type="entry name" value="S_TKc"/>
    <property type="match status" value="1"/>
</dbReference>
<keyword evidence="5 6" id="KW-0067">ATP-binding</keyword>
<dbReference type="InterPro" id="IPR011009">
    <property type="entry name" value="Kinase-like_dom_sf"/>
</dbReference>
<dbReference type="Gene3D" id="3.30.200.20">
    <property type="entry name" value="Phosphorylase Kinase, domain 1"/>
    <property type="match status" value="1"/>
</dbReference>
<keyword evidence="2 7" id="KW-0808">Transferase</keyword>
<feature type="binding site" evidence="6">
    <location>
        <position position="27"/>
    </location>
    <ligand>
        <name>ATP</name>
        <dbReference type="ChEBI" id="CHEBI:30616"/>
    </ligand>
</feature>
<accession>A0ABQ7JA69</accession>
<keyword evidence="7" id="KW-0460">Magnesium</keyword>
<dbReference type="InterPro" id="IPR050117">
    <property type="entry name" value="MAPK"/>
</dbReference>
<evidence type="ECO:0000256" key="2">
    <source>
        <dbReference type="ARBA" id="ARBA00022679"/>
    </source>
</evidence>
<comment type="similarity">
    <text evidence="7">Belongs to the protein kinase superfamily. Ser/Thr protein kinase family. MAP kinase subfamily.</text>
</comment>
<evidence type="ECO:0000256" key="7">
    <source>
        <dbReference type="RuleBase" id="RU361165"/>
    </source>
</evidence>
<comment type="catalytic activity">
    <reaction evidence="7">
        <text>L-threonyl-[protein] + ATP = O-phospho-L-threonyl-[protein] + ADP + H(+)</text>
        <dbReference type="Rhea" id="RHEA:46608"/>
        <dbReference type="Rhea" id="RHEA-COMP:11060"/>
        <dbReference type="Rhea" id="RHEA-COMP:11605"/>
        <dbReference type="ChEBI" id="CHEBI:15378"/>
        <dbReference type="ChEBI" id="CHEBI:30013"/>
        <dbReference type="ChEBI" id="CHEBI:30616"/>
        <dbReference type="ChEBI" id="CHEBI:61977"/>
        <dbReference type="ChEBI" id="CHEBI:456216"/>
        <dbReference type="EC" id="2.7.11.24"/>
    </reaction>
</comment>
<dbReference type="Gene3D" id="1.10.510.10">
    <property type="entry name" value="Transferase(Phosphotransferase) domain 1"/>
    <property type="match status" value="1"/>
</dbReference>
<reference evidence="9 10" key="1">
    <citation type="journal article" date="2020" name="bioRxiv">
        <title>Metabolic contributions of an alphaproteobacterial endosymbiont in the apicomplexan Cardiosporidium cionae.</title>
        <authorList>
            <person name="Hunter E.S."/>
            <person name="Paight C.J."/>
            <person name="Lane C.E."/>
        </authorList>
    </citation>
    <scope>NUCLEOTIDE SEQUENCE [LARGE SCALE GENOMIC DNA]</scope>
    <source>
        <strain evidence="9">ESH_2018</strain>
    </source>
</reference>
<keyword evidence="4 7" id="KW-0418">Kinase</keyword>
<evidence type="ECO:0000259" key="8">
    <source>
        <dbReference type="PROSITE" id="PS50011"/>
    </source>
</evidence>
<dbReference type="PANTHER" id="PTHR24055">
    <property type="entry name" value="MITOGEN-ACTIVATED PROTEIN KINASE"/>
    <property type="match status" value="1"/>
</dbReference>
<name>A0ABQ7JA69_9APIC</name>
<protein>
    <recommendedName>
        <fullName evidence="7">Mitogen-activated protein kinase</fullName>
        <ecNumber evidence="7">2.7.11.24</ecNumber>
    </recommendedName>
</protein>
<dbReference type="EC" id="2.7.11.24" evidence="7"/>
<dbReference type="InterPro" id="IPR008271">
    <property type="entry name" value="Ser/Thr_kinase_AS"/>
</dbReference>
<evidence type="ECO:0000256" key="5">
    <source>
        <dbReference type="ARBA" id="ARBA00022840"/>
    </source>
</evidence>
<keyword evidence="3 6" id="KW-0547">Nucleotide-binding</keyword>
<feature type="domain" description="Protein kinase" evidence="8">
    <location>
        <begin position="1"/>
        <end position="341"/>
    </location>
</feature>
<dbReference type="InterPro" id="IPR000719">
    <property type="entry name" value="Prot_kinase_dom"/>
</dbReference>
<organism evidence="9 10">
    <name type="scientific">Cardiosporidium cionae</name>
    <dbReference type="NCBI Taxonomy" id="476202"/>
    <lineage>
        <taxon>Eukaryota</taxon>
        <taxon>Sar</taxon>
        <taxon>Alveolata</taxon>
        <taxon>Apicomplexa</taxon>
        <taxon>Aconoidasida</taxon>
        <taxon>Nephromycida</taxon>
        <taxon>Cardiosporidium</taxon>
    </lineage>
</organism>
<dbReference type="PROSITE" id="PS00107">
    <property type="entry name" value="PROTEIN_KINASE_ATP"/>
    <property type="match status" value="1"/>
</dbReference>
<dbReference type="PROSITE" id="PS00108">
    <property type="entry name" value="PROTEIN_KINASE_ST"/>
    <property type="match status" value="1"/>
</dbReference>
<evidence type="ECO:0000256" key="4">
    <source>
        <dbReference type="ARBA" id="ARBA00022777"/>
    </source>
</evidence>
<sequence length="588" mass="67214">MQVGSGAYGIVASFFDEESKQEVAVKKVGDAFKDLVDAKRILREIRILRHLKHSNIIRILDIFPPSTPDIYLVSELMSTDLHRVLQSRQKLTDGHFQYFIYQILRGLLYLHSANVIHRDLKPCNILINLNCELKICDFGLARGLENKKLSTYEERLNENCVDCSERGIQQKGASSNSRSQSQHSTICHRRPSVLISKKGPSEATYSELTDYVVTRWYRSPEIILHPRHYDKPIDVWSLGCIFAELLGRQPLFAGSDNHDQLRRIVGTLGTPNMDDLRWLPTGTDREKAIKMLKSYPPSKGQSLQDLFPHTNPLSIDLLQRMLTFNPEERITVEEALEHEYFEGMRSFDEPRCPNVIDWSFDNFKPTKRVYEEMAYYNPGIIFRDWNILPKCGIERNVLSVLHQLHLEQEAKQSSEEMLSRRYRIFTALSHSPILSNVIMQSRDAGRGYASSVKGKQMLLKHGCGTTENDTYSITGNKTCKVIPREDYQFSSTGAAHSPIITGNSDEYFHQNQIPMYSKLISSDTAMTGEVPGPRLGRQTRCYTAKSCRVKCTGCKQELIAQPSCTASSTINRCSRCHAYCKRNDNRRV</sequence>
<dbReference type="CDD" id="cd07834">
    <property type="entry name" value="STKc_MAPK"/>
    <property type="match status" value="1"/>
</dbReference>